<evidence type="ECO:0008006" key="9">
    <source>
        <dbReference type="Google" id="ProtNLM"/>
    </source>
</evidence>
<dbReference type="EMBL" id="LKEB01000081">
    <property type="protein sequence ID" value="ROV93259.1"/>
    <property type="molecule type" value="Genomic_DNA"/>
</dbReference>
<protein>
    <recommendedName>
        <fullName evidence="9">PQ loop repeat protein</fullName>
    </recommendedName>
</protein>
<feature type="transmembrane region" description="Helical" evidence="6">
    <location>
        <begin position="209"/>
        <end position="225"/>
    </location>
</feature>
<evidence type="ECO:0000256" key="1">
    <source>
        <dbReference type="ARBA" id="ARBA00004141"/>
    </source>
</evidence>
<dbReference type="AlphaFoldDB" id="A0A423VQF7"/>
<evidence type="ECO:0000256" key="3">
    <source>
        <dbReference type="ARBA" id="ARBA00022989"/>
    </source>
</evidence>
<feature type="transmembrane region" description="Helical" evidence="6">
    <location>
        <begin position="168"/>
        <end position="189"/>
    </location>
</feature>
<keyword evidence="4 6" id="KW-0472">Membrane</keyword>
<dbReference type="Gene3D" id="1.20.1280.290">
    <property type="match status" value="1"/>
</dbReference>
<comment type="subcellular location">
    <subcellularLocation>
        <location evidence="1">Membrane</location>
        <topology evidence="1">Multi-pass membrane protein</topology>
    </subcellularLocation>
</comment>
<dbReference type="SMART" id="SM00679">
    <property type="entry name" value="CTNS"/>
    <property type="match status" value="2"/>
</dbReference>
<name>A0A423VQF7_9PEZI</name>
<gene>
    <name evidence="7" type="ORF">VPNG_09570</name>
</gene>
<comment type="caution">
    <text evidence="7">The sequence shown here is derived from an EMBL/GenBank/DDBJ whole genome shotgun (WGS) entry which is preliminary data.</text>
</comment>
<feature type="transmembrane region" description="Helical" evidence="6">
    <location>
        <begin position="137"/>
        <end position="156"/>
    </location>
</feature>
<feature type="transmembrane region" description="Helical" evidence="6">
    <location>
        <begin position="48"/>
        <end position="66"/>
    </location>
</feature>
<accession>A0A423VQF7</accession>
<keyword evidence="2 6" id="KW-0812">Transmembrane</keyword>
<dbReference type="PANTHER" id="PTHR16201:SF37">
    <property type="entry name" value="PQ-LOOP REPEAT-CONTAINING PROTEIN"/>
    <property type="match status" value="1"/>
</dbReference>
<feature type="region of interest" description="Disordered" evidence="5">
    <location>
        <begin position="281"/>
        <end position="324"/>
    </location>
</feature>
<feature type="compositionally biased region" description="Basic and acidic residues" evidence="5">
    <location>
        <begin position="311"/>
        <end position="324"/>
    </location>
</feature>
<dbReference type="InParanoid" id="A0A423VQF7"/>
<evidence type="ECO:0000313" key="8">
    <source>
        <dbReference type="Proteomes" id="UP000285146"/>
    </source>
</evidence>
<keyword evidence="3 6" id="KW-1133">Transmembrane helix</keyword>
<evidence type="ECO:0000256" key="4">
    <source>
        <dbReference type="ARBA" id="ARBA00023136"/>
    </source>
</evidence>
<evidence type="ECO:0000313" key="7">
    <source>
        <dbReference type="EMBL" id="ROV93259.1"/>
    </source>
</evidence>
<dbReference type="OrthoDB" id="407617at2759"/>
<dbReference type="GO" id="GO:0016020">
    <property type="term" value="C:membrane"/>
    <property type="evidence" value="ECO:0007669"/>
    <property type="project" value="UniProtKB-SubCell"/>
</dbReference>
<keyword evidence="8" id="KW-1185">Reference proteome</keyword>
<dbReference type="Pfam" id="PF04193">
    <property type="entry name" value="PQ-loop"/>
    <property type="match status" value="1"/>
</dbReference>
<reference evidence="7 8" key="1">
    <citation type="submission" date="2015-09" db="EMBL/GenBank/DDBJ databases">
        <title>Host preference determinants of Valsa canker pathogens revealed by comparative genomics.</title>
        <authorList>
            <person name="Yin Z."/>
            <person name="Huang L."/>
        </authorList>
    </citation>
    <scope>NUCLEOTIDE SEQUENCE [LARGE SCALE GENOMIC DNA]</scope>
    <source>
        <strain evidence="7 8">SXYLt</strain>
    </source>
</reference>
<feature type="transmembrane region" description="Helical" evidence="6">
    <location>
        <begin position="6"/>
        <end position="27"/>
    </location>
</feature>
<evidence type="ECO:0000256" key="2">
    <source>
        <dbReference type="ARBA" id="ARBA00022692"/>
    </source>
</evidence>
<dbReference type="InterPro" id="IPR006603">
    <property type="entry name" value="PQ-loop_rpt"/>
</dbReference>
<organism evidence="7 8">
    <name type="scientific">Cytospora leucostoma</name>
    <dbReference type="NCBI Taxonomy" id="1230097"/>
    <lineage>
        <taxon>Eukaryota</taxon>
        <taxon>Fungi</taxon>
        <taxon>Dikarya</taxon>
        <taxon>Ascomycota</taxon>
        <taxon>Pezizomycotina</taxon>
        <taxon>Sordariomycetes</taxon>
        <taxon>Sordariomycetidae</taxon>
        <taxon>Diaporthales</taxon>
        <taxon>Cytosporaceae</taxon>
        <taxon>Cytospora</taxon>
    </lineage>
</organism>
<evidence type="ECO:0000256" key="6">
    <source>
        <dbReference type="SAM" id="Phobius"/>
    </source>
</evidence>
<feature type="transmembrane region" description="Helical" evidence="6">
    <location>
        <begin position="103"/>
        <end position="125"/>
    </location>
</feature>
<sequence>MAPQASIPVAATVLGTIGTILWCVQLVPQIWTNWRTKSTDGLPGSMMFLWALCGVPFGTYSVVQNFNLPIQVQPQCFMALCLASWAQTLVYSRRRRPWRPWAAALLGVGAAAVFAGVEAALVLTIRPVYDRGDDTPVLVVGIVASVLLAAGLLPPYGEIWKRRGRVIGINWVFLTMDWNGAFFSLMAVAQKICRSASVYATADGYNPPSIALEAGIFTSHIIWLLRTREIRKQAKAQGKTFDDIAAEHEERGIPFKFAERKSRKERGKQAAGEVDVEAGAVGVVSQVDGQPARVGSTAAGGPADESTSPEKGGERSGGEKGKSG</sequence>
<dbReference type="InterPro" id="IPR051415">
    <property type="entry name" value="LAAT-1"/>
</dbReference>
<proteinExistence type="predicted"/>
<dbReference type="Proteomes" id="UP000285146">
    <property type="component" value="Unassembled WGS sequence"/>
</dbReference>
<dbReference type="PANTHER" id="PTHR16201">
    <property type="entry name" value="SEVEN TRANSMEMBRANE PROTEIN 1-RELATED"/>
    <property type="match status" value="1"/>
</dbReference>
<evidence type="ECO:0000256" key="5">
    <source>
        <dbReference type="SAM" id="MobiDB-lite"/>
    </source>
</evidence>